<dbReference type="OrthoDB" id="6420171at2759"/>
<keyword evidence="1" id="KW-0732">Signal</keyword>
<feature type="compositionally biased region" description="Polar residues" evidence="2">
    <location>
        <begin position="1"/>
        <end position="26"/>
    </location>
</feature>
<keyword evidence="3" id="KW-0812">Transmembrane</keyword>
<reference evidence="5" key="3">
    <citation type="submission" date="2015-06" db="UniProtKB">
        <authorList>
            <consortium name="EnsemblMetazoa"/>
        </authorList>
    </citation>
    <scope>IDENTIFICATION</scope>
</reference>
<dbReference type="EMBL" id="AMQM01005284">
    <property type="status" value="NOT_ANNOTATED_CDS"/>
    <property type="molecule type" value="Genomic_DNA"/>
</dbReference>
<dbReference type="InterPro" id="IPR050975">
    <property type="entry name" value="Sleep_regulator"/>
</dbReference>
<evidence type="ECO:0000313" key="5">
    <source>
        <dbReference type="EnsemblMetazoa" id="HelroP175459"/>
    </source>
</evidence>
<dbReference type="AlphaFoldDB" id="T1F9A2"/>
<dbReference type="HOGENOM" id="CLU_1462856_0_0_1"/>
<gene>
    <name evidence="5" type="primary">20205401</name>
    <name evidence="4" type="ORF">HELRODRAFT_175459</name>
</gene>
<dbReference type="PANTHER" id="PTHR33562">
    <property type="entry name" value="ATILLA, ISOFORM B-RELATED-RELATED"/>
    <property type="match status" value="1"/>
</dbReference>
<name>T1F9A2_HELRO</name>
<evidence type="ECO:0000313" key="6">
    <source>
        <dbReference type="Proteomes" id="UP000015101"/>
    </source>
</evidence>
<reference evidence="4 6" key="2">
    <citation type="journal article" date="2013" name="Nature">
        <title>Insights into bilaterian evolution from three spiralian genomes.</title>
        <authorList>
            <person name="Simakov O."/>
            <person name="Marletaz F."/>
            <person name="Cho S.J."/>
            <person name="Edsinger-Gonzales E."/>
            <person name="Havlak P."/>
            <person name="Hellsten U."/>
            <person name="Kuo D.H."/>
            <person name="Larsson T."/>
            <person name="Lv J."/>
            <person name="Arendt D."/>
            <person name="Savage R."/>
            <person name="Osoegawa K."/>
            <person name="de Jong P."/>
            <person name="Grimwood J."/>
            <person name="Chapman J.A."/>
            <person name="Shapiro H."/>
            <person name="Aerts A."/>
            <person name="Otillar R.P."/>
            <person name="Terry A.Y."/>
            <person name="Boore J.L."/>
            <person name="Grigoriev I.V."/>
            <person name="Lindberg D.R."/>
            <person name="Seaver E.C."/>
            <person name="Weisblat D.A."/>
            <person name="Putnam N.H."/>
            <person name="Rokhsar D.S."/>
        </authorList>
    </citation>
    <scope>NUCLEOTIDE SEQUENCE</scope>
</reference>
<dbReference type="CTD" id="20205401"/>
<keyword evidence="6" id="KW-1185">Reference proteome</keyword>
<dbReference type="Proteomes" id="UP000015101">
    <property type="component" value="Unassembled WGS sequence"/>
</dbReference>
<keyword evidence="3" id="KW-1133">Transmembrane helix</keyword>
<evidence type="ECO:0000256" key="3">
    <source>
        <dbReference type="SAM" id="Phobius"/>
    </source>
</evidence>
<reference evidence="6" key="1">
    <citation type="submission" date="2012-12" db="EMBL/GenBank/DDBJ databases">
        <authorList>
            <person name="Hellsten U."/>
            <person name="Grimwood J."/>
            <person name="Chapman J.A."/>
            <person name="Shapiro H."/>
            <person name="Aerts A."/>
            <person name="Otillar R.P."/>
            <person name="Terry A.Y."/>
            <person name="Boore J.L."/>
            <person name="Simakov O."/>
            <person name="Marletaz F."/>
            <person name="Cho S.-J."/>
            <person name="Edsinger-Gonzales E."/>
            <person name="Havlak P."/>
            <person name="Kuo D.-H."/>
            <person name="Larsson T."/>
            <person name="Lv J."/>
            <person name="Arendt D."/>
            <person name="Savage R."/>
            <person name="Osoegawa K."/>
            <person name="de Jong P."/>
            <person name="Lindberg D.R."/>
            <person name="Seaver E.C."/>
            <person name="Weisblat D.A."/>
            <person name="Putnam N.H."/>
            <person name="Grigoriev I.V."/>
            <person name="Rokhsar D.S."/>
        </authorList>
    </citation>
    <scope>NUCLEOTIDE SEQUENCE</scope>
</reference>
<feature type="compositionally biased region" description="Low complexity" evidence="2">
    <location>
        <begin position="27"/>
        <end position="37"/>
    </location>
</feature>
<protein>
    <recommendedName>
        <fullName evidence="7">Protein quiver</fullName>
    </recommendedName>
</protein>
<feature type="region of interest" description="Disordered" evidence="2">
    <location>
        <begin position="1"/>
        <end position="37"/>
    </location>
</feature>
<evidence type="ECO:0008006" key="7">
    <source>
        <dbReference type="Google" id="ProtNLM"/>
    </source>
</evidence>
<dbReference type="InParanoid" id="T1F9A2"/>
<dbReference type="KEGG" id="hro:HELRODRAFT_175459"/>
<accession>T1F9A2</accession>
<evidence type="ECO:0000256" key="1">
    <source>
        <dbReference type="ARBA" id="ARBA00022729"/>
    </source>
</evidence>
<proteinExistence type="predicted"/>
<keyword evidence="3" id="KW-0472">Membrane</keyword>
<feature type="transmembrane region" description="Helical" evidence="3">
    <location>
        <begin position="163"/>
        <end position="183"/>
    </location>
</feature>
<dbReference type="PANTHER" id="PTHR33562:SF28">
    <property type="entry name" value="PROTEIN QUIVER"/>
    <property type="match status" value="1"/>
</dbReference>
<evidence type="ECO:0000313" key="4">
    <source>
        <dbReference type="EMBL" id="ESO00956.1"/>
    </source>
</evidence>
<dbReference type="GeneID" id="20205401"/>
<sequence length="185" mass="20767">MELQRVNNIENESISESKGTNSPGFSNTPTNHNNRNANIPKLHTTSSCCSSCNSYNTSILFTIIVFVTMITMQSPLSEAVTCYECNKTQLFCQDKFTRYDADVPTCEGDVCYKKKVLEDGKYLTIRTCTTFQEQNEQCKLVDQPYTNICICSRNYCNFATKNFASFLTLSIFFAGFVGVVAFISG</sequence>
<evidence type="ECO:0000256" key="2">
    <source>
        <dbReference type="SAM" id="MobiDB-lite"/>
    </source>
</evidence>
<dbReference type="RefSeq" id="XP_009021127.1">
    <property type="nucleotide sequence ID" value="XM_009022879.1"/>
</dbReference>
<organism evidence="5 6">
    <name type="scientific">Helobdella robusta</name>
    <name type="common">Californian leech</name>
    <dbReference type="NCBI Taxonomy" id="6412"/>
    <lineage>
        <taxon>Eukaryota</taxon>
        <taxon>Metazoa</taxon>
        <taxon>Spiralia</taxon>
        <taxon>Lophotrochozoa</taxon>
        <taxon>Annelida</taxon>
        <taxon>Clitellata</taxon>
        <taxon>Hirudinea</taxon>
        <taxon>Rhynchobdellida</taxon>
        <taxon>Glossiphoniidae</taxon>
        <taxon>Helobdella</taxon>
    </lineage>
</organism>
<dbReference type="EnsemblMetazoa" id="HelroT175459">
    <property type="protein sequence ID" value="HelroP175459"/>
    <property type="gene ID" value="HelroG175459"/>
</dbReference>
<dbReference type="EMBL" id="KB096864">
    <property type="protein sequence ID" value="ESO00956.1"/>
    <property type="molecule type" value="Genomic_DNA"/>
</dbReference>